<dbReference type="OMA" id="TENPNWI"/>
<reference evidence="4" key="1">
    <citation type="submission" date="2023-03" db="UniProtKB">
        <authorList>
            <consortium name="Ensembl"/>
        </authorList>
    </citation>
    <scope>IDENTIFICATION</scope>
</reference>
<organism evidence="4">
    <name type="scientific">Equus asinus asinus</name>
    <dbReference type="NCBI Taxonomy" id="83772"/>
    <lineage>
        <taxon>Eukaryota</taxon>
        <taxon>Metazoa</taxon>
        <taxon>Chordata</taxon>
        <taxon>Craniata</taxon>
        <taxon>Vertebrata</taxon>
        <taxon>Euteleostomi</taxon>
        <taxon>Mammalia</taxon>
        <taxon>Eutheria</taxon>
        <taxon>Laurasiatheria</taxon>
        <taxon>Perissodactyla</taxon>
        <taxon>Equidae</taxon>
        <taxon>Equus</taxon>
    </lineage>
</organism>
<dbReference type="SMART" id="SM01219">
    <property type="entry name" value="Frataxin_Cyay"/>
    <property type="match status" value="1"/>
</dbReference>
<dbReference type="GO" id="GO:0006879">
    <property type="term" value="P:intracellular iron ion homeostasis"/>
    <property type="evidence" value="ECO:0007669"/>
    <property type="project" value="TreeGrafter"/>
</dbReference>
<dbReference type="GO" id="GO:0034986">
    <property type="term" value="F:iron chaperone activity"/>
    <property type="evidence" value="ECO:0007669"/>
    <property type="project" value="TreeGrafter"/>
</dbReference>
<dbReference type="GO" id="GO:0004322">
    <property type="term" value="F:ferroxidase activity"/>
    <property type="evidence" value="ECO:0007669"/>
    <property type="project" value="TreeGrafter"/>
</dbReference>
<proteinExistence type="inferred from homology"/>
<dbReference type="AlphaFoldDB" id="A0A8C4MB35"/>
<evidence type="ECO:0000313" key="4">
    <source>
        <dbReference type="Ensembl" id="ENSEASP00005022824.1"/>
    </source>
</evidence>
<dbReference type="PANTHER" id="PTHR16821">
    <property type="entry name" value="FRATAXIN"/>
    <property type="match status" value="1"/>
</dbReference>
<dbReference type="InterPro" id="IPR002908">
    <property type="entry name" value="Frataxin/CyaY"/>
</dbReference>
<evidence type="ECO:0000256" key="1">
    <source>
        <dbReference type="ARBA" id="ARBA00008183"/>
    </source>
</evidence>
<accession>A0A8C4MB35</accession>
<dbReference type="Gene3D" id="3.30.920.10">
    <property type="entry name" value="Frataxin/CyaY"/>
    <property type="match status" value="1"/>
</dbReference>
<dbReference type="GO" id="GO:0051537">
    <property type="term" value="F:2 iron, 2 sulfur cluster binding"/>
    <property type="evidence" value="ECO:0007669"/>
    <property type="project" value="TreeGrafter"/>
</dbReference>
<dbReference type="PRINTS" id="PR00904">
    <property type="entry name" value="FRATAXIN"/>
</dbReference>
<keyword evidence="2" id="KW-0410">Iron transport</keyword>
<dbReference type="SUPFAM" id="SSF55387">
    <property type="entry name" value="Frataxin/Nqo15-like"/>
    <property type="match status" value="1"/>
</dbReference>
<dbReference type="GO" id="GO:0008198">
    <property type="term" value="F:ferrous iron binding"/>
    <property type="evidence" value="ECO:0007669"/>
    <property type="project" value="TreeGrafter"/>
</dbReference>
<name>A0A8C4MB35_EQUAS</name>
<dbReference type="Pfam" id="PF01491">
    <property type="entry name" value="Frataxin_Cyay"/>
    <property type="match status" value="1"/>
</dbReference>
<dbReference type="PROSITE" id="PS50810">
    <property type="entry name" value="FRATAXIN_2"/>
    <property type="match status" value="1"/>
</dbReference>
<dbReference type="Ensembl" id="ENSEAST00005024765.1">
    <property type="protein sequence ID" value="ENSEASP00005022824.1"/>
    <property type="gene ID" value="ENSEASG00005015559.1"/>
</dbReference>
<dbReference type="GO" id="GO:0006826">
    <property type="term" value="P:iron ion transport"/>
    <property type="evidence" value="ECO:0007669"/>
    <property type="project" value="UniProtKB-KW"/>
</dbReference>
<dbReference type="GO" id="GO:0008199">
    <property type="term" value="F:ferric iron binding"/>
    <property type="evidence" value="ECO:0007669"/>
    <property type="project" value="InterPro"/>
</dbReference>
<dbReference type="GO" id="GO:0005739">
    <property type="term" value="C:mitochondrion"/>
    <property type="evidence" value="ECO:0007669"/>
    <property type="project" value="TreeGrafter"/>
</dbReference>
<comment type="similarity">
    <text evidence="1">Belongs to the frataxin family.</text>
</comment>
<keyword evidence="2" id="KW-0406">Ion transport</keyword>
<keyword evidence="3" id="KW-0408">Iron</keyword>
<evidence type="ECO:0000256" key="2">
    <source>
        <dbReference type="ARBA" id="ARBA00022496"/>
    </source>
</evidence>
<dbReference type="InterPro" id="IPR036524">
    <property type="entry name" value="Frataxin/CyaY_sf"/>
</dbReference>
<sequence>DCLFGKSKELTRKLLDLISDYIIKLGGDIGVYRTNKQTLNKQIWLSSSSSGPRHYDSNGKNSVYSHDSVPLHEVLSTELTENPNWIYPSLPFLEKST</sequence>
<dbReference type="PANTHER" id="PTHR16821:SF2">
    <property type="entry name" value="FRATAXIN, MITOCHONDRIAL"/>
    <property type="match status" value="1"/>
</dbReference>
<keyword evidence="2" id="KW-0813">Transport</keyword>
<evidence type="ECO:0000256" key="3">
    <source>
        <dbReference type="ARBA" id="ARBA00023004"/>
    </source>
</evidence>
<dbReference type="GO" id="GO:0016226">
    <property type="term" value="P:iron-sulfur cluster assembly"/>
    <property type="evidence" value="ECO:0007669"/>
    <property type="project" value="InterPro"/>
</dbReference>
<protein>
    <submittedName>
        <fullName evidence="4">Uncharacterized protein</fullName>
    </submittedName>
</protein>